<dbReference type="EMBL" id="JAKUCV010004196">
    <property type="protein sequence ID" value="KAJ4836224.1"/>
    <property type="molecule type" value="Genomic_DNA"/>
</dbReference>
<dbReference type="Pfam" id="PF02458">
    <property type="entry name" value="Transferase"/>
    <property type="match status" value="1"/>
</dbReference>
<dbReference type="PANTHER" id="PTHR31896">
    <property type="entry name" value="FAMILY REGULATORY PROTEIN, PUTATIVE (AFU_ORTHOLOGUE AFUA_3G14730)-RELATED"/>
    <property type="match status" value="1"/>
</dbReference>
<dbReference type="AlphaFoldDB" id="A0A9Q0FR43"/>
<dbReference type="InterPro" id="IPR051283">
    <property type="entry name" value="Sec_Metabolite_Acyltrans"/>
</dbReference>
<accession>A0A9Q0FR43</accession>
<dbReference type="Proteomes" id="UP001141552">
    <property type="component" value="Unassembled WGS sequence"/>
</dbReference>
<reference evidence="2" key="1">
    <citation type="submission" date="2022-02" db="EMBL/GenBank/DDBJ databases">
        <authorList>
            <person name="Henning P.M."/>
            <person name="McCubbin A.G."/>
            <person name="Shore J.S."/>
        </authorList>
    </citation>
    <scope>NUCLEOTIDE SEQUENCE</scope>
    <source>
        <strain evidence="2">F60SS</strain>
        <tissue evidence="2">Leaves</tissue>
    </source>
</reference>
<keyword evidence="3" id="KW-1185">Reference proteome</keyword>
<sequence length="205" mass="22496">MSTSKVQPANFIEPIHIVSNATVPQPRKPFEPVEIISTTIVTPANSSKDQPHRIELSPLDLPFLLVDYINRGILFLKPTQTQEKELGNNLITHLKASLSRALDIFPPFAGRLAAVDENDIEDKTTSFFLDCNGAGAQFVHAVSPGLTVADVLEPLYVPSNIINFFFSMNGVYNCEGVTARVKFGFLPGLLKSLYSDLPNELILGN</sequence>
<dbReference type="GO" id="GO:0016740">
    <property type="term" value="F:transferase activity"/>
    <property type="evidence" value="ECO:0007669"/>
    <property type="project" value="UniProtKB-KW"/>
</dbReference>
<name>A0A9Q0FR43_9ROSI</name>
<evidence type="ECO:0000313" key="3">
    <source>
        <dbReference type="Proteomes" id="UP001141552"/>
    </source>
</evidence>
<proteinExistence type="predicted"/>
<dbReference type="InterPro" id="IPR023213">
    <property type="entry name" value="CAT-like_dom_sf"/>
</dbReference>
<reference evidence="2" key="2">
    <citation type="journal article" date="2023" name="Plants (Basel)">
        <title>Annotation of the Turnera subulata (Passifloraceae) Draft Genome Reveals the S-Locus Evolved after the Divergence of Turneroideae from Passifloroideae in a Stepwise Manner.</title>
        <authorList>
            <person name="Henning P.M."/>
            <person name="Roalson E.H."/>
            <person name="Mir W."/>
            <person name="McCubbin A.G."/>
            <person name="Shore J.S."/>
        </authorList>
    </citation>
    <scope>NUCLEOTIDE SEQUENCE</scope>
    <source>
        <strain evidence="2">F60SS</strain>
    </source>
</reference>
<evidence type="ECO:0000256" key="1">
    <source>
        <dbReference type="ARBA" id="ARBA00022679"/>
    </source>
</evidence>
<gene>
    <name evidence="2" type="ORF">Tsubulata_025599</name>
</gene>
<dbReference type="PANTHER" id="PTHR31896:SF43">
    <property type="entry name" value="PROTEIN ENHANCED PSEUDOMONAS SUSCEPTIBILITY 1"/>
    <property type="match status" value="1"/>
</dbReference>
<dbReference type="Gene3D" id="3.30.559.10">
    <property type="entry name" value="Chloramphenicol acetyltransferase-like domain"/>
    <property type="match status" value="1"/>
</dbReference>
<comment type="caution">
    <text evidence="2">The sequence shown here is derived from an EMBL/GenBank/DDBJ whole genome shotgun (WGS) entry which is preliminary data.</text>
</comment>
<organism evidence="2 3">
    <name type="scientific">Turnera subulata</name>
    <dbReference type="NCBI Taxonomy" id="218843"/>
    <lineage>
        <taxon>Eukaryota</taxon>
        <taxon>Viridiplantae</taxon>
        <taxon>Streptophyta</taxon>
        <taxon>Embryophyta</taxon>
        <taxon>Tracheophyta</taxon>
        <taxon>Spermatophyta</taxon>
        <taxon>Magnoliopsida</taxon>
        <taxon>eudicotyledons</taxon>
        <taxon>Gunneridae</taxon>
        <taxon>Pentapetalae</taxon>
        <taxon>rosids</taxon>
        <taxon>fabids</taxon>
        <taxon>Malpighiales</taxon>
        <taxon>Passifloraceae</taxon>
        <taxon>Turnera</taxon>
    </lineage>
</organism>
<evidence type="ECO:0000313" key="2">
    <source>
        <dbReference type="EMBL" id="KAJ4836224.1"/>
    </source>
</evidence>
<dbReference type="OrthoDB" id="1918628at2759"/>
<keyword evidence="1" id="KW-0808">Transferase</keyword>
<protein>
    <submittedName>
        <fullName evidence="2">Uncharacterized protein</fullName>
    </submittedName>
</protein>